<sequence>MKLFFKVILITVGFIFLNNKLKAQNISNEGNEFWVCFPDHVPAGASLATMSVFITSKSNSSGVVSCGSSIQPFSVIANKVTEVLVPRSNSFIGSGTGISINKGIKIVTNAGQPNIVVYAHVFAGARSAATLVLPYQALGKKHYAVSYDQKAPTNQPNTFSQLNVVAVDANTILNITPVIAGVKQAKFSVTLNNIGDVYQYQNAEDITGSLIEVDSVLSNCKRIAAFSGSSALVIGTTSCNALVGNISLDPLFQQLYPIDSWGFTYPIIPFFDRNTGSLFRVIAAEDNTIVNINGTTVNLNAGNFYSSPAINTVSLIKSNKRISVAQFAISQQCSDSRNSTSGNTVVGDPDMVILNPLEYSIDKITLYSSNKLAISEQYLNVIIPSLKVSSFKINNLDFSPSFNPVPNSPEYSYAQINLTAIGGSNFSLAADTGFNATAYGFGQVESYAYSAGTSLASTTTVNALKSNTNQIIKIACVNDAFDFRLLLPYIPSKLVWELDAVSAPFIQNNPTYNIVVQNNKSLYEFKLPAQKSFSTSGNKLIKITSTLPVNSNVCSTTDEEIINFSLEVSDLPVAEFSAKDKVCINLPLQFTYVEKNIGETVAKWTYDFGDGTISNVKDPSHIFTKTGIYKVKLSLESKIGCASLVFEKSISVIDPLTPAYETQNPLCVNNSIRFADQSISTDGFGSWLWDFGDGGTSTLQSPNHIFTKSGNYNVKLTLTSVTGCTSFITKSIKINDLAEIDFLDPGSCIDDLVQFNGLVKTGNAVSWLWDYGDGTNDPIEKIKQNTKHRYLSTGTYNVKLQAVSLEGCITTLTKTITISGSNPKVLFDVLDKDNLCSNTAVNFKNNSSIVFGNIVKLEIIYQYTTTGTQVVFTDNNPTPGKIYTFKYPNAAVDKNYQVVFRAYSGNQCFQESAPITITVHGSPVVVFDNVSPVCLNVPKFLLTAAKETTGIVGTSKLVGKGVVGNYFDPAVAGVGSHVVTFTFTSNKGCQEQISRTIIVSELPTVDAGKDLDILLAGEKKIEAKATGNGLKYKWIPAIGLSNDSILNPIALPKETTKYTLMITSKEGCIIADEVLVTVHIDPFIPNVFSPNGDGINDTWVIKYLETFVNASIKIYNRFGQQVFTAQQYNTPWDGKFNNVDMPVGVYYFIIEPNNGRDRYTGSITLLR</sequence>
<dbReference type="PANTHER" id="PTHR46534:SF1">
    <property type="entry name" value="IGGFC-BINDING PROTEIN N-TERMINAL DOMAIN-CONTAINING PROTEIN"/>
    <property type="match status" value="1"/>
</dbReference>
<dbReference type="SUPFAM" id="SSF49299">
    <property type="entry name" value="PKD domain"/>
    <property type="match status" value="3"/>
</dbReference>
<dbReference type="CDD" id="cd00146">
    <property type="entry name" value="PKD"/>
    <property type="match status" value="3"/>
</dbReference>
<dbReference type="Pfam" id="PF00801">
    <property type="entry name" value="PKD"/>
    <property type="match status" value="1"/>
</dbReference>
<dbReference type="PROSITE" id="PS50093">
    <property type="entry name" value="PKD"/>
    <property type="match status" value="3"/>
</dbReference>
<name>A0A179DBM4_9SPHI</name>
<proteinExistence type="predicted"/>
<dbReference type="Proteomes" id="UP000078459">
    <property type="component" value="Unassembled WGS sequence"/>
</dbReference>
<dbReference type="InterPro" id="IPR013783">
    <property type="entry name" value="Ig-like_fold"/>
</dbReference>
<reference evidence="2 3" key="1">
    <citation type="submission" date="2016-04" db="EMBL/GenBank/DDBJ databases">
        <authorList>
            <person name="Evans L.H."/>
            <person name="Alamgir A."/>
            <person name="Owens N."/>
            <person name="Weber N.D."/>
            <person name="Virtaneva K."/>
            <person name="Barbian K."/>
            <person name="Babar A."/>
            <person name="Rosenke K."/>
        </authorList>
    </citation>
    <scope>NUCLEOTIDE SEQUENCE [LARGE SCALE GENOMIC DNA]</scope>
    <source>
        <strain evidence="2 3">CCM 8644</strain>
    </source>
</reference>
<dbReference type="InterPro" id="IPR035986">
    <property type="entry name" value="PKD_dom_sf"/>
</dbReference>
<dbReference type="InterPro" id="IPR026341">
    <property type="entry name" value="T9SS_type_B"/>
</dbReference>
<dbReference type="Pfam" id="PF17517">
    <property type="entry name" value="IgGFc_binding"/>
    <property type="match status" value="1"/>
</dbReference>
<feature type="domain" description="PKD" evidence="1">
    <location>
        <begin position="587"/>
        <end position="652"/>
    </location>
</feature>
<accession>A0A179DBM4</accession>
<dbReference type="AlphaFoldDB" id="A0A179DBM4"/>
<evidence type="ECO:0000259" key="1">
    <source>
        <dbReference type="PROSITE" id="PS50093"/>
    </source>
</evidence>
<dbReference type="NCBIfam" id="TIGR04131">
    <property type="entry name" value="Bac_Flav_CTERM"/>
    <property type="match status" value="1"/>
</dbReference>
<dbReference type="OrthoDB" id="7794186at2"/>
<dbReference type="STRING" id="1826909.A5893_15400"/>
<dbReference type="Pfam" id="PF13585">
    <property type="entry name" value="CHU_C"/>
    <property type="match status" value="1"/>
</dbReference>
<keyword evidence="3" id="KW-1185">Reference proteome</keyword>
<dbReference type="InterPro" id="IPR000601">
    <property type="entry name" value="PKD_dom"/>
</dbReference>
<evidence type="ECO:0000313" key="3">
    <source>
        <dbReference type="Proteomes" id="UP000078459"/>
    </source>
</evidence>
<dbReference type="InterPro" id="IPR022409">
    <property type="entry name" value="PKD/Chitinase_dom"/>
</dbReference>
<dbReference type="Pfam" id="PF18911">
    <property type="entry name" value="PKD_4"/>
    <property type="match status" value="2"/>
</dbReference>
<dbReference type="RefSeq" id="WP_068823573.1">
    <property type="nucleotide sequence ID" value="NZ_LWHJ01000031.1"/>
</dbReference>
<comment type="caution">
    <text evidence="2">The sequence shown here is derived from an EMBL/GenBank/DDBJ whole genome shotgun (WGS) entry which is preliminary data.</text>
</comment>
<dbReference type="EMBL" id="LWHJ01000031">
    <property type="protein sequence ID" value="OAQ38182.1"/>
    <property type="molecule type" value="Genomic_DNA"/>
</dbReference>
<feature type="domain" description="PKD" evidence="1">
    <location>
        <begin position="655"/>
        <end position="734"/>
    </location>
</feature>
<evidence type="ECO:0000313" key="2">
    <source>
        <dbReference type="EMBL" id="OAQ38182.1"/>
    </source>
</evidence>
<dbReference type="InterPro" id="IPR035234">
    <property type="entry name" value="IgGFc-bd_N"/>
</dbReference>
<dbReference type="SMART" id="SM00089">
    <property type="entry name" value="PKD"/>
    <property type="match status" value="3"/>
</dbReference>
<feature type="domain" description="PKD" evidence="1">
    <location>
        <begin position="761"/>
        <end position="818"/>
    </location>
</feature>
<dbReference type="Gene3D" id="2.60.40.10">
    <property type="entry name" value="Immunoglobulins"/>
    <property type="match status" value="3"/>
</dbReference>
<dbReference type="PANTHER" id="PTHR46534">
    <property type="entry name" value="IGGFC_BINDING DOMAIN-CONTAINING PROTEIN"/>
    <property type="match status" value="1"/>
</dbReference>
<protein>
    <recommendedName>
        <fullName evidence="1">PKD domain-containing protein</fullName>
    </recommendedName>
</protein>
<reference evidence="2 3" key="2">
    <citation type="submission" date="2016-06" db="EMBL/GenBank/DDBJ databases">
        <title>Pedobacter psychrophilus sp. nov., isolated from Antarctic fragmentary rock.</title>
        <authorList>
            <person name="Svec P."/>
        </authorList>
    </citation>
    <scope>NUCLEOTIDE SEQUENCE [LARGE SCALE GENOMIC DNA]</scope>
    <source>
        <strain evidence="2 3">CCM 8644</strain>
    </source>
</reference>
<organism evidence="2 3">
    <name type="scientific">Pedobacter psychrophilus</name>
    <dbReference type="NCBI Taxonomy" id="1826909"/>
    <lineage>
        <taxon>Bacteria</taxon>
        <taxon>Pseudomonadati</taxon>
        <taxon>Bacteroidota</taxon>
        <taxon>Sphingobacteriia</taxon>
        <taxon>Sphingobacteriales</taxon>
        <taxon>Sphingobacteriaceae</taxon>
        <taxon>Pedobacter</taxon>
    </lineage>
</organism>
<gene>
    <name evidence="2" type="ORF">A5893_15400</name>
</gene>